<keyword evidence="1" id="KW-0472">Membrane</keyword>
<sequence length="128" mass="13116">MTPQLVAGAVAMIGVLALILNLTIVQAIYLFALSYVLFAAGAAATTLLIRWAIKLFLTPALRVTAALIGSLALHGLAWWDGWNPLAGLAPDAGPAAVAGTLLIAHAPVAILLLRNLPDAAPPAVPPSR</sequence>
<evidence type="ECO:0000313" key="3">
    <source>
        <dbReference type="Proteomes" id="UP001524642"/>
    </source>
</evidence>
<feature type="transmembrane region" description="Helical" evidence="1">
    <location>
        <begin position="60"/>
        <end position="80"/>
    </location>
</feature>
<name>A0ABT1WYR7_9PROT</name>
<dbReference type="Proteomes" id="UP001524642">
    <property type="component" value="Unassembled WGS sequence"/>
</dbReference>
<feature type="transmembrane region" description="Helical" evidence="1">
    <location>
        <begin position="92"/>
        <end position="113"/>
    </location>
</feature>
<keyword evidence="1" id="KW-0812">Transmembrane</keyword>
<protein>
    <recommendedName>
        <fullName evidence="4">DUF4175 domain-containing protein</fullName>
    </recommendedName>
</protein>
<feature type="transmembrane region" description="Helical" evidence="1">
    <location>
        <begin position="35"/>
        <end position="53"/>
    </location>
</feature>
<keyword evidence="3" id="KW-1185">Reference proteome</keyword>
<feature type="transmembrane region" description="Helical" evidence="1">
    <location>
        <begin position="7"/>
        <end position="29"/>
    </location>
</feature>
<reference evidence="2 3" key="1">
    <citation type="submission" date="2022-06" db="EMBL/GenBank/DDBJ databases">
        <title>Roseomonas CN29.</title>
        <authorList>
            <person name="Cheng Y."/>
            <person name="He X."/>
        </authorList>
    </citation>
    <scope>NUCLEOTIDE SEQUENCE [LARGE SCALE GENOMIC DNA]</scope>
    <source>
        <strain evidence="2 3">CN29</strain>
    </source>
</reference>
<gene>
    <name evidence="2" type="ORF">NRP21_02780</name>
</gene>
<keyword evidence="1" id="KW-1133">Transmembrane helix</keyword>
<evidence type="ECO:0008006" key="4">
    <source>
        <dbReference type="Google" id="ProtNLM"/>
    </source>
</evidence>
<organism evidence="2 3">
    <name type="scientific">Roseomonas populi</name>
    <dbReference type="NCBI Taxonomy" id="3121582"/>
    <lineage>
        <taxon>Bacteria</taxon>
        <taxon>Pseudomonadati</taxon>
        <taxon>Pseudomonadota</taxon>
        <taxon>Alphaproteobacteria</taxon>
        <taxon>Acetobacterales</taxon>
        <taxon>Roseomonadaceae</taxon>
        <taxon>Roseomonas</taxon>
    </lineage>
</organism>
<accession>A0ABT1WYR7</accession>
<comment type="caution">
    <text evidence="2">The sequence shown here is derived from an EMBL/GenBank/DDBJ whole genome shotgun (WGS) entry which is preliminary data.</text>
</comment>
<evidence type="ECO:0000256" key="1">
    <source>
        <dbReference type="SAM" id="Phobius"/>
    </source>
</evidence>
<dbReference type="RefSeq" id="WP_257714627.1">
    <property type="nucleotide sequence ID" value="NZ_JANJOU010000001.1"/>
</dbReference>
<dbReference type="EMBL" id="JANJOU010000001">
    <property type="protein sequence ID" value="MCR0980969.1"/>
    <property type="molecule type" value="Genomic_DNA"/>
</dbReference>
<proteinExistence type="predicted"/>
<evidence type="ECO:0000313" key="2">
    <source>
        <dbReference type="EMBL" id="MCR0980969.1"/>
    </source>
</evidence>